<feature type="transmembrane region" description="Helical" evidence="1">
    <location>
        <begin position="232"/>
        <end position="252"/>
    </location>
</feature>
<dbReference type="Pfam" id="PF14897">
    <property type="entry name" value="EpsG"/>
    <property type="match status" value="1"/>
</dbReference>
<feature type="transmembrane region" description="Helical" evidence="1">
    <location>
        <begin position="89"/>
        <end position="108"/>
    </location>
</feature>
<feature type="transmembrane region" description="Helical" evidence="1">
    <location>
        <begin position="25"/>
        <end position="45"/>
    </location>
</feature>
<dbReference type="InterPro" id="IPR049458">
    <property type="entry name" value="EpsG-like"/>
</dbReference>
<dbReference type="Proteomes" id="UP000254280">
    <property type="component" value="Unassembled WGS sequence"/>
</dbReference>
<gene>
    <name evidence="2" type="ORF">NCTC10699_00344</name>
</gene>
<evidence type="ECO:0000313" key="3">
    <source>
        <dbReference type="Proteomes" id="UP000254280"/>
    </source>
</evidence>
<feature type="transmembrane region" description="Helical" evidence="1">
    <location>
        <begin position="264"/>
        <end position="283"/>
    </location>
</feature>
<keyword evidence="1" id="KW-0812">Transmembrane</keyword>
<feature type="transmembrane region" description="Helical" evidence="1">
    <location>
        <begin position="315"/>
        <end position="338"/>
    </location>
</feature>
<name>A0A379B381_9PAST</name>
<keyword evidence="1" id="KW-1133">Transmembrane helix</keyword>
<evidence type="ECO:0008006" key="4">
    <source>
        <dbReference type="Google" id="ProtNLM"/>
    </source>
</evidence>
<feature type="transmembrane region" description="Helical" evidence="1">
    <location>
        <begin position="157"/>
        <end position="180"/>
    </location>
</feature>
<dbReference type="EMBL" id="UGSS01000002">
    <property type="protein sequence ID" value="SUB32759.1"/>
    <property type="molecule type" value="Genomic_DNA"/>
</dbReference>
<feature type="transmembrane region" description="Helical" evidence="1">
    <location>
        <begin position="192"/>
        <end position="220"/>
    </location>
</feature>
<accession>A0A379B381</accession>
<feature type="transmembrane region" description="Helical" evidence="1">
    <location>
        <begin position="289"/>
        <end position="308"/>
    </location>
</feature>
<dbReference type="AlphaFoldDB" id="A0A379B381"/>
<reference evidence="2 3" key="1">
    <citation type="submission" date="2018-06" db="EMBL/GenBank/DDBJ databases">
        <authorList>
            <consortium name="Pathogen Informatics"/>
            <person name="Doyle S."/>
        </authorList>
    </citation>
    <scope>NUCLEOTIDE SEQUENCE [LARGE SCALE GENOMIC DNA]</scope>
    <source>
        <strain evidence="2 3">NCTC10699</strain>
    </source>
</reference>
<evidence type="ECO:0000313" key="2">
    <source>
        <dbReference type="EMBL" id="SUB32759.1"/>
    </source>
</evidence>
<feature type="transmembrane region" description="Helical" evidence="1">
    <location>
        <begin position="115"/>
        <end position="133"/>
    </location>
</feature>
<evidence type="ECO:0000256" key="1">
    <source>
        <dbReference type="SAM" id="Phobius"/>
    </source>
</evidence>
<protein>
    <recommendedName>
        <fullName evidence="4">Transmembrane protein EpsG</fullName>
    </recommendedName>
</protein>
<dbReference type="OrthoDB" id="3251879at2"/>
<keyword evidence="1" id="KW-0472">Membrane</keyword>
<sequence length="357" mass="42335">MIYLYIGLLSSLFSMMYSFFKERNIVTPFFFISFCILFVLGAIRYDVGTDYVLYSDYQIPFVLDDKDVNFEFLAKEIAKFGFFLSGQEHYQYIFAIYHFICVFFVFCAIKSQSKILALSVFIYMFSSFYNFSLNGMRQAMAISIILYSMRFIFERKILYILLVIIASLFHKSALICFLFVFFDRKTLGIKSFLIASFIIFLVFLLFREGIYSIISALGVYSEYIGSQFDTGAYNITITIYGIVSFALFYSLNELTKKCFLRERVFYLNINYILFLLALIMSFIPNGYRLFYIFLPFHIIIFPNMISLLKNRGNKFIYGVFLFWFYILFFTKTILITNYGETLPYRLYPYFEQFFSGD</sequence>
<proteinExistence type="predicted"/>
<keyword evidence="3" id="KW-1185">Reference proteome</keyword>
<organism evidence="2 3">
    <name type="scientific">[Pasteurella] mairii</name>
    <dbReference type="NCBI Taxonomy" id="757"/>
    <lineage>
        <taxon>Bacteria</taxon>
        <taxon>Pseudomonadati</taxon>
        <taxon>Pseudomonadota</taxon>
        <taxon>Gammaproteobacteria</taxon>
        <taxon>Pasteurellales</taxon>
        <taxon>Pasteurellaceae</taxon>
    </lineage>
</organism>